<keyword evidence="2" id="KW-1185">Reference proteome</keyword>
<proteinExistence type="predicted"/>
<gene>
    <name evidence="1" type="ORF">RFULGI_LOCUS19371</name>
</gene>
<protein>
    <submittedName>
        <fullName evidence="1">5325_t:CDS:1</fullName>
    </submittedName>
</protein>
<evidence type="ECO:0000313" key="1">
    <source>
        <dbReference type="EMBL" id="CAG8817709.1"/>
    </source>
</evidence>
<accession>A0A9N9K9N0</accession>
<evidence type="ECO:0000313" key="2">
    <source>
        <dbReference type="Proteomes" id="UP000789396"/>
    </source>
</evidence>
<sequence>YVPSTLTEDSPLPSVNEALVVLQNQSSAIKETSKKASLNSKNNK</sequence>
<name>A0A9N9K9N0_9GLOM</name>
<comment type="caution">
    <text evidence="1">The sequence shown here is derived from an EMBL/GenBank/DDBJ whole genome shotgun (WGS) entry which is preliminary data.</text>
</comment>
<feature type="non-terminal residue" evidence="1">
    <location>
        <position position="44"/>
    </location>
</feature>
<dbReference type="Proteomes" id="UP000789396">
    <property type="component" value="Unassembled WGS sequence"/>
</dbReference>
<organism evidence="1 2">
    <name type="scientific">Racocetra fulgida</name>
    <dbReference type="NCBI Taxonomy" id="60492"/>
    <lineage>
        <taxon>Eukaryota</taxon>
        <taxon>Fungi</taxon>
        <taxon>Fungi incertae sedis</taxon>
        <taxon>Mucoromycota</taxon>
        <taxon>Glomeromycotina</taxon>
        <taxon>Glomeromycetes</taxon>
        <taxon>Diversisporales</taxon>
        <taxon>Gigasporaceae</taxon>
        <taxon>Racocetra</taxon>
    </lineage>
</organism>
<feature type="non-terminal residue" evidence="1">
    <location>
        <position position="1"/>
    </location>
</feature>
<reference evidence="1" key="1">
    <citation type="submission" date="2021-06" db="EMBL/GenBank/DDBJ databases">
        <authorList>
            <person name="Kallberg Y."/>
            <person name="Tangrot J."/>
            <person name="Rosling A."/>
        </authorList>
    </citation>
    <scope>NUCLEOTIDE SEQUENCE</scope>
    <source>
        <strain evidence="1">IN212</strain>
    </source>
</reference>
<dbReference type="AlphaFoldDB" id="A0A9N9K9N0"/>
<dbReference type="EMBL" id="CAJVPZ010094740">
    <property type="protein sequence ID" value="CAG8817709.1"/>
    <property type="molecule type" value="Genomic_DNA"/>
</dbReference>